<evidence type="ECO:0000256" key="5">
    <source>
        <dbReference type="ARBA" id="ARBA00022679"/>
    </source>
</evidence>
<name>A0A937CTQ8_9BURK</name>
<feature type="modified residue" description="4-aspartylphosphate" evidence="7">
    <location>
        <position position="478"/>
    </location>
</feature>
<evidence type="ECO:0000256" key="6">
    <source>
        <dbReference type="ARBA" id="ARBA00022777"/>
    </source>
</evidence>
<dbReference type="InterPro" id="IPR005467">
    <property type="entry name" value="His_kinase_dom"/>
</dbReference>
<dbReference type="InterPro" id="IPR003594">
    <property type="entry name" value="HATPase_dom"/>
</dbReference>
<dbReference type="SUPFAM" id="SSF47384">
    <property type="entry name" value="Homodimeric domain of signal transducing histidine kinase"/>
    <property type="match status" value="1"/>
</dbReference>
<dbReference type="EMBL" id="JAEQNE010000004">
    <property type="protein sequence ID" value="MBL0392865.1"/>
    <property type="molecule type" value="Genomic_DNA"/>
</dbReference>
<dbReference type="SMART" id="SM00448">
    <property type="entry name" value="REC"/>
    <property type="match status" value="2"/>
</dbReference>
<organism evidence="11 12">
    <name type="scientific">Ramlibacter monticola</name>
    <dbReference type="NCBI Taxonomy" id="1926872"/>
    <lineage>
        <taxon>Bacteria</taxon>
        <taxon>Pseudomonadati</taxon>
        <taxon>Pseudomonadota</taxon>
        <taxon>Betaproteobacteria</taxon>
        <taxon>Burkholderiales</taxon>
        <taxon>Comamonadaceae</taxon>
        <taxon>Ramlibacter</taxon>
    </lineage>
</organism>
<dbReference type="InterPro" id="IPR003661">
    <property type="entry name" value="HisK_dim/P_dom"/>
</dbReference>
<dbReference type="InterPro" id="IPR036097">
    <property type="entry name" value="HisK_dim/P_sf"/>
</dbReference>
<evidence type="ECO:0000256" key="8">
    <source>
        <dbReference type="SAM" id="Coils"/>
    </source>
</evidence>
<dbReference type="InterPro" id="IPR004358">
    <property type="entry name" value="Sig_transdc_His_kin-like_C"/>
</dbReference>
<dbReference type="PANTHER" id="PTHR43547">
    <property type="entry name" value="TWO-COMPONENT HISTIDINE KINASE"/>
    <property type="match status" value="1"/>
</dbReference>
<evidence type="ECO:0000256" key="7">
    <source>
        <dbReference type="PROSITE-ProRule" id="PRU00169"/>
    </source>
</evidence>
<dbReference type="PANTHER" id="PTHR43547:SF2">
    <property type="entry name" value="HYBRID SIGNAL TRANSDUCTION HISTIDINE KINASE C"/>
    <property type="match status" value="1"/>
</dbReference>
<dbReference type="PROSITE" id="PS50110">
    <property type="entry name" value="RESPONSE_REGULATORY"/>
    <property type="match status" value="2"/>
</dbReference>
<evidence type="ECO:0000256" key="3">
    <source>
        <dbReference type="ARBA" id="ARBA00012438"/>
    </source>
</evidence>
<dbReference type="FunFam" id="3.30.565.10:FF:000006">
    <property type="entry name" value="Sensor histidine kinase WalK"/>
    <property type="match status" value="1"/>
</dbReference>
<dbReference type="Proteomes" id="UP000599109">
    <property type="component" value="Unassembled WGS sequence"/>
</dbReference>
<dbReference type="CDD" id="cd00082">
    <property type="entry name" value="HisKA"/>
    <property type="match status" value="1"/>
</dbReference>
<feature type="domain" description="Histidine kinase" evidence="9">
    <location>
        <begin position="189"/>
        <end position="407"/>
    </location>
</feature>
<dbReference type="Pfam" id="PF00072">
    <property type="entry name" value="Response_reg"/>
    <property type="match status" value="2"/>
</dbReference>
<dbReference type="Pfam" id="PF02518">
    <property type="entry name" value="HATPase_c"/>
    <property type="match status" value="1"/>
</dbReference>
<dbReference type="PROSITE" id="PS50109">
    <property type="entry name" value="HIS_KIN"/>
    <property type="match status" value="1"/>
</dbReference>
<dbReference type="AlphaFoldDB" id="A0A937CTQ8"/>
<comment type="caution">
    <text evidence="11">The sequence shown here is derived from an EMBL/GenBank/DDBJ whole genome shotgun (WGS) entry which is preliminary data.</text>
</comment>
<dbReference type="GO" id="GO:0000155">
    <property type="term" value="F:phosphorelay sensor kinase activity"/>
    <property type="evidence" value="ECO:0007669"/>
    <property type="project" value="InterPro"/>
</dbReference>
<feature type="domain" description="Response regulatory" evidence="10">
    <location>
        <begin position="18"/>
        <end position="135"/>
    </location>
</feature>
<dbReference type="SMART" id="SM00388">
    <property type="entry name" value="HisKA"/>
    <property type="match status" value="1"/>
</dbReference>
<dbReference type="GO" id="GO:0005886">
    <property type="term" value="C:plasma membrane"/>
    <property type="evidence" value="ECO:0007669"/>
    <property type="project" value="UniProtKB-SubCell"/>
</dbReference>
<feature type="domain" description="Response regulatory" evidence="10">
    <location>
        <begin position="429"/>
        <end position="545"/>
    </location>
</feature>
<dbReference type="InterPro" id="IPR036890">
    <property type="entry name" value="HATPase_C_sf"/>
</dbReference>
<dbReference type="SUPFAM" id="SSF52172">
    <property type="entry name" value="CheY-like"/>
    <property type="match status" value="2"/>
</dbReference>
<protein>
    <recommendedName>
        <fullName evidence="3">histidine kinase</fullName>
        <ecNumber evidence="3">2.7.13.3</ecNumber>
    </recommendedName>
</protein>
<reference evidence="11 12" key="1">
    <citation type="journal article" date="2017" name="Int. J. Syst. Evol. Microbiol.">
        <title>Ramlibacter monticola sp. nov., isolated from forest soil.</title>
        <authorList>
            <person name="Chaudhary D.K."/>
            <person name="Kim J."/>
        </authorList>
    </citation>
    <scope>NUCLEOTIDE SEQUENCE [LARGE SCALE GENOMIC DNA]</scope>
    <source>
        <strain evidence="11 12">KACC 19175</strain>
    </source>
</reference>
<dbReference type="InterPro" id="IPR001789">
    <property type="entry name" value="Sig_transdc_resp-reg_receiver"/>
</dbReference>
<dbReference type="Gene3D" id="3.30.565.10">
    <property type="entry name" value="Histidine kinase-like ATPase, C-terminal domain"/>
    <property type="match status" value="1"/>
</dbReference>
<dbReference type="SMART" id="SM00387">
    <property type="entry name" value="HATPase_c"/>
    <property type="match status" value="1"/>
</dbReference>
<dbReference type="PRINTS" id="PR00344">
    <property type="entry name" value="BCTRLSENSOR"/>
</dbReference>
<dbReference type="Gene3D" id="3.40.50.2300">
    <property type="match status" value="2"/>
</dbReference>
<evidence type="ECO:0000313" key="11">
    <source>
        <dbReference type="EMBL" id="MBL0392865.1"/>
    </source>
</evidence>
<keyword evidence="6" id="KW-0418">Kinase</keyword>
<feature type="coiled-coil region" evidence="8">
    <location>
        <begin position="137"/>
        <end position="164"/>
    </location>
</feature>
<feature type="modified residue" description="4-aspartylphosphate" evidence="7">
    <location>
        <position position="67"/>
    </location>
</feature>
<accession>A0A937CTQ8</accession>
<evidence type="ECO:0000256" key="4">
    <source>
        <dbReference type="ARBA" id="ARBA00022553"/>
    </source>
</evidence>
<dbReference type="Pfam" id="PF00512">
    <property type="entry name" value="HisKA"/>
    <property type="match status" value="1"/>
</dbReference>
<evidence type="ECO:0000256" key="1">
    <source>
        <dbReference type="ARBA" id="ARBA00000085"/>
    </source>
</evidence>
<evidence type="ECO:0000256" key="2">
    <source>
        <dbReference type="ARBA" id="ARBA00004429"/>
    </source>
</evidence>
<comment type="catalytic activity">
    <reaction evidence="1">
        <text>ATP + protein L-histidine = ADP + protein N-phospho-L-histidine.</text>
        <dbReference type="EC" id="2.7.13.3"/>
    </reaction>
</comment>
<keyword evidence="12" id="KW-1185">Reference proteome</keyword>
<keyword evidence="5" id="KW-0808">Transferase</keyword>
<dbReference type="RefSeq" id="WP_201675538.1">
    <property type="nucleotide sequence ID" value="NZ_JAEQNE010000004.1"/>
</dbReference>
<dbReference type="EC" id="2.7.13.3" evidence="3"/>
<evidence type="ECO:0000313" key="12">
    <source>
        <dbReference type="Proteomes" id="UP000599109"/>
    </source>
</evidence>
<dbReference type="CDD" id="cd17580">
    <property type="entry name" value="REC_2_DhkD-like"/>
    <property type="match status" value="1"/>
</dbReference>
<comment type="subcellular location">
    <subcellularLocation>
        <location evidence="2">Cell inner membrane</location>
        <topology evidence="2">Multi-pass membrane protein</topology>
    </subcellularLocation>
</comment>
<keyword evidence="8" id="KW-0175">Coiled coil</keyword>
<proteinExistence type="predicted"/>
<keyword evidence="4 7" id="KW-0597">Phosphoprotein</keyword>
<sequence>MTTTAITEPAAAAAGTVNILIVDDEPRNLAVLESILDDPSYRLVRAGTGEEALLALMADEFALLVLDVRMPGMTGFELAQMIKERKKTARIPIIFLTAYYNEDQHVLEGYGTGAVDYLHKPVNPAVLRSKVAVFAELHRKGRELEQANARLSELNASLDQRVTERTLELQESEARLLEAHRRKDEFLATLAHELRNPLAPVRNAIHYLKLRGPDTPDVHWASDVIDRQVGAMGRLIEDLMDISRINQGRIELRREQVALDAVLADAVETVQPQIDGAGHKLTVLQPPMKLLVDADRARLAQAFANLLSNAAKYTDPGGQIELGVVADGGMAVVAVRDSGIGIAPERLESVFEMFSQDVPALARARGGLGIGLALTRRLVHLHGGSIGASSEGGGKGSVFRVWLPVAATRAADAPTAEAPAPACAEGALRILVADDNRDAAETMGILLEMMGHQVQRVHDGEAAVQAAGSFRPELVLLDIGMPGVNGYEACRRIRAQAGAAAPKLVAVTGWGQPHDVQSARDAGFDHHLVKPVDMDALMHVVEACVAASGRA</sequence>
<evidence type="ECO:0000259" key="9">
    <source>
        <dbReference type="PROSITE" id="PS50109"/>
    </source>
</evidence>
<dbReference type="SUPFAM" id="SSF55874">
    <property type="entry name" value="ATPase domain of HSP90 chaperone/DNA topoisomerase II/histidine kinase"/>
    <property type="match status" value="1"/>
</dbReference>
<gene>
    <name evidence="11" type="ORF">JJ685_17135</name>
</gene>
<dbReference type="InterPro" id="IPR011006">
    <property type="entry name" value="CheY-like_superfamily"/>
</dbReference>
<evidence type="ECO:0000259" key="10">
    <source>
        <dbReference type="PROSITE" id="PS50110"/>
    </source>
</evidence>
<dbReference type="Gene3D" id="1.10.287.130">
    <property type="match status" value="1"/>
</dbReference>